<evidence type="ECO:0000259" key="6">
    <source>
        <dbReference type="SMART" id="SM00078"/>
    </source>
</evidence>
<evidence type="ECO:0000313" key="7">
    <source>
        <dbReference type="EMBL" id="KAK4026631.1"/>
    </source>
</evidence>
<reference evidence="7 8" key="1">
    <citation type="journal article" date="2023" name="Nucleic Acids Res.">
        <title>The hologenome of Daphnia magna reveals possible DNA methylation and microbiome-mediated evolution of the host genome.</title>
        <authorList>
            <person name="Chaturvedi A."/>
            <person name="Li X."/>
            <person name="Dhandapani V."/>
            <person name="Marshall H."/>
            <person name="Kissane S."/>
            <person name="Cuenca-Cambronero M."/>
            <person name="Asole G."/>
            <person name="Calvet F."/>
            <person name="Ruiz-Romero M."/>
            <person name="Marangio P."/>
            <person name="Guigo R."/>
            <person name="Rago D."/>
            <person name="Mirbahai L."/>
            <person name="Eastwood N."/>
            <person name="Colbourne J.K."/>
            <person name="Zhou J."/>
            <person name="Mallon E."/>
            <person name="Orsini L."/>
        </authorList>
    </citation>
    <scope>NUCLEOTIDE SEQUENCE [LARGE SCALE GENOMIC DNA]</scope>
    <source>
        <strain evidence="7">LRV0_1</strain>
    </source>
</reference>
<dbReference type="Proteomes" id="UP001234178">
    <property type="component" value="Unassembled WGS sequence"/>
</dbReference>
<dbReference type="InterPro" id="IPR016179">
    <property type="entry name" value="Insulin-like"/>
</dbReference>
<dbReference type="Pfam" id="PF00049">
    <property type="entry name" value="Insulin"/>
    <property type="match status" value="1"/>
</dbReference>
<keyword evidence="2" id="KW-0165">Cleavage on pair of basic residues</keyword>
<dbReference type="InterPro" id="IPR036438">
    <property type="entry name" value="Insulin-like_sf"/>
</dbReference>
<sequence>MASSLIERCCLVYLLLGVVPNLTLARPPQQDNSAMMMIFCGRELVAVIDEVCSASKSYSVLDPLIANQSPSDVDSTQAVHIEQRSMQNDGSKRDSLLRQCCAIGCTEDDLNSFCHTDRNRIVEAVSQQRTEELTIDWLYEFVPRYGALPPSE</sequence>
<feature type="signal peptide" evidence="5">
    <location>
        <begin position="1"/>
        <end position="25"/>
    </location>
</feature>
<accession>A0ABR0AND0</accession>
<dbReference type="SMART" id="SM00078">
    <property type="entry name" value="IlGF"/>
    <property type="match status" value="1"/>
</dbReference>
<keyword evidence="8" id="KW-1185">Reference proteome</keyword>
<dbReference type="EMBL" id="JAOYFB010000038">
    <property type="protein sequence ID" value="KAK4026631.1"/>
    <property type="molecule type" value="Genomic_DNA"/>
</dbReference>
<evidence type="ECO:0000256" key="4">
    <source>
        <dbReference type="RuleBase" id="RU000406"/>
    </source>
</evidence>
<comment type="similarity">
    <text evidence="1 4">Belongs to the insulin family.</text>
</comment>
<comment type="subcellular location">
    <subcellularLocation>
        <location evidence="4">Secreted</location>
    </subcellularLocation>
</comment>
<dbReference type="SUPFAM" id="SSF56994">
    <property type="entry name" value="Insulin-like"/>
    <property type="match status" value="1"/>
</dbReference>
<feature type="chain" id="PRO_5045634679" description="Insulin-like domain-containing protein" evidence="5">
    <location>
        <begin position="26"/>
        <end position="152"/>
    </location>
</feature>
<dbReference type="PROSITE" id="PS00262">
    <property type="entry name" value="INSULIN"/>
    <property type="match status" value="1"/>
</dbReference>
<dbReference type="Gene3D" id="1.10.100.10">
    <property type="entry name" value="Insulin-like"/>
    <property type="match status" value="1"/>
</dbReference>
<evidence type="ECO:0000313" key="8">
    <source>
        <dbReference type="Proteomes" id="UP001234178"/>
    </source>
</evidence>
<dbReference type="InterPro" id="IPR022353">
    <property type="entry name" value="Insulin_CS"/>
</dbReference>
<protein>
    <recommendedName>
        <fullName evidence="6">Insulin-like domain-containing protein</fullName>
    </recommendedName>
</protein>
<name>A0ABR0AND0_9CRUS</name>
<evidence type="ECO:0000256" key="5">
    <source>
        <dbReference type="SAM" id="SignalP"/>
    </source>
</evidence>
<gene>
    <name evidence="7" type="ORF">OUZ56_015635</name>
</gene>
<proteinExistence type="inferred from homology"/>
<evidence type="ECO:0000256" key="1">
    <source>
        <dbReference type="ARBA" id="ARBA00009034"/>
    </source>
</evidence>
<evidence type="ECO:0000256" key="3">
    <source>
        <dbReference type="ARBA" id="ARBA00022729"/>
    </source>
</evidence>
<feature type="domain" description="Insulin-like" evidence="6">
    <location>
        <begin position="37"/>
        <end position="114"/>
    </location>
</feature>
<organism evidence="7 8">
    <name type="scientific">Daphnia magna</name>
    <dbReference type="NCBI Taxonomy" id="35525"/>
    <lineage>
        <taxon>Eukaryota</taxon>
        <taxon>Metazoa</taxon>
        <taxon>Ecdysozoa</taxon>
        <taxon>Arthropoda</taxon>
        <taxon>Crustacea</taxon>
        <taxon>Branchiopoda</taxon>
        <taxon>Diplostraca</taxon>
        <taxon>Cladocera</taxon>
        <taxon>Anomopoda</taxon>
        <taxon>Daphniidae</taxon>
        <taxon>Daphnia</taxon>
    </lineage>
</organism>
<comment type="caution">
    <text evidence="7">The sequence shown here is derived from an EMBL/GenBank/DDBJ whole genome shotgun (WGS) entry which is preliminary data.</text>
</comment>
<keyword evidence="4" id="KW-0964">Secreted</keyword>
<evidence type="ECO:0000256" key="2">
    <source>
        <dbReference type="ARBA" id="ARBA00022685"/>
    </source>
</evidence>
<keyword evidence="3 5" id="KW-0732">Signal</keyword>